<name>A0A8H7SD34_9FUNG</name>
<dbReference type="AlphaFoldDB" id="A0A8H7SD34"/>
<feature type="compositionally biased region" description="Low complexity" evidence="2">
    <location>
        <begin position="216"/>
        <end position="225"/>
    </location>
</feature>
<dbReference type="EMBL" id="JAEPRB010000017">
    <property type="protein sequence ID" value="KAG2226410.1"/>
    <property type="molecule type" value="Genomic_DNA"/>
</dbReference>
<feature type="region of interest" description="Disordered" evidence="2">
    <location>
        <begin position="140"/>
        <end position="239"/>
    </location>
</feature>
<protein>
    <submittedName>
        <fullName evidence="3">Uncharacterized protein</fullName>
    </submittedName>
</protein>
<feature type="coiled-coil region" evidence="1">
    <location>
        <begin position="70"/>
        <end position="111"/>
    </location>
</feature>
<accession>A0A8H7SD34</accession>
<evidence type="ECO:0000313" key="4">
    <source>
        <dbReference type="Proteomes" id="UP000646827"/>
    </source>
</evidence>
<dbReference type="OrthoDB" id="2288558at2759"/>
<organism evidence="3 4">
    <name type="scientific">Circinella minor</name>
    <dbReference type="NCBI Taxonomy" id="1195481"/>
    <lineage>
        <taxon>Eukaryota</taxon>
        <taxon>Fungi</taxon>
        <taxon>Fungi incertae sedis</taxon>
        <taxon>Mucoromycota</taxon>
        <taxon>Mucoromycotina</taxon>
        <taxon>Mucoromycetes</taxon>
        <taxon>Mucorales</taxon>
        <taxon>Lichtheimiaceae</taxon>
        <taxon>Circinella</taxon>
    </lineage>
</organism>
<reference evidence="3 4" key="1">
    <citation type="submission" date="2020-12" db="EMBL/GenBank/DDBJ databases">
        <title>Metabolic potential, ecology and presence of endohyphal bacteria is reflected in genomic diversity of Mucoromycotina.</title>
        <authorList>
            <person name="Muszewska A."/>
            <person name="Okrasinska A."/>
            <person name="Steczkiewicz K."/>
            <person name="Drgas O."/>
            <person name="Orlowska M."/>
            <person name="Perlinska-Lenart U."/>
            <person name="Aleksandrzak-Piekarczyk T."/>
            <person name="Szatraj K."/>
            <person name="Zielenkiewicz U."/>
            <person name="Pilsyk S."/>
            <person name="Malc E."/>
            <person name="Mieczkowski P."/>
            <person name="Kruszewska J.S."/>
            <person name="Biernat P."/>
            <person name="Pawlowska J."/>
        </authorList>
    </citation>
    <scope>NUCLEOTIDE SEQUENCE [LARGE SCALE GENOMIC DNA]</scope>
    <source>
        <strain evidence="3 4">CBS 142.35</strain>
    </source>
</reference>
<evidence type="ECO:0000313" key="3">
    <source>
        <dbReference type="EMBL" id="KAG2226410.1"/>
    </source>
</evidence>
<evidence type="ECO:0000256" key="2">
    <source>
        <dbReference type="SAM" id="MobiDB-lite"/>
    </source>
</evidence>
<dbReference type="Proteomes" id="UP000646827">
    <property type="component" value="Unassembled WGS sequence"/>
</dbReference>
<feature type="compositionally biased region" description="Low complexity" evidence="2">
    <location>
        <begin position="186"/>
        <end position="199"/>
    </location>
</feature>
<evidence type="ECO:0000256" key="1">
    <source>
        <dbReference type="SAM" id="Coils"/>
    </source>
</evidence>
<keyword evidence="4" id="KW-1185">Reference proteome</keyword>
<feature type="compositionally biased region" description="Low complexity" evidence="2">
    <location>
        <begin position="140"/>
        <end position="149"/>
    </location>
</feature>
<comment type="caution">
    <text evidence="3">The sequence shown here is derived from an EMBL/GenBank/DDBJ whole genome shotgun (WGS) entry which is preliminary data.</text>
</comment>
<keyword evidence="1" id="KW-0175">Coiled coil</keyword>
<proteinExistence type="predicted"/>
<gene>
    <name evidence="3" type="ORF">INT45_000578</name>
</gene>
<sequence>MDDEFDDDWFDNEVLDAIDQQESQYINTQQVPQPITISTQANNINFQQSTTQQPVLLVNNGQYDRQQQHYDQTEQIIDNLKFTVDRLQSKLAQEENARDVLHNELEQTRSEYRTLQSVNEGVQFELMSLRRVRHDNNSINGIGSSSDHGVGTNRALSPSSKKSIFPNETGFSDPMYNKYRTHTRSRSVTPSPGSPTTTTIKRKRAAEAMMTDKSSTEATTTTATTIEEEEEETTTITSIESTLNTKKDLKSTIPTIIEFKPFVYDNKVPEYNKLQQEQRNMISNNPKHWPTILMDKLCTRFASYFNPPQYHNQKLIMLAIDISDCIARAADIDITITLQQLMNIFGHILSISIKGEMFDVISKTVEVICLLTSYKEVTDYLLREFKRGKYIILGSYGSKKLKKDQYYGIFLFV</sequence>